<reference evidence="7" key="1">
    <citation type="submission" date="2020-11" db="EMBL/GenBank/DDBJ databases">
        <authorList>
            <person name="Tran Van P."/>
        </authorList>
    </citation>
    <scope>NUCLEOTIDE SEQUENCE</scope>
</reference>
<evidence type="ECO:0000256" key="4">
    <source>
        <dbReference type="PROSITE-ProRule" id="PRU00125"/>
    </source>
</evidence>
<keyword evidence="1 4" id="KW-0479">Metal-binding</keyword>
<dbReference type="Gene3D" id="2.10.110.10">
    <property type="entry name" value="Cysteine Rich Protein"/>
    <property type="match status" value="1"/>
</dbReference>
<dbReference type="Proteomes" id="UP000728032">
    <property type="component" value="Unassembled WGS sequence"/>
</dbReference>
<dbReference type="OrthoDB" id="5911912at2759"/>
<dbReference type="Pfam" id="PF00412">
    <property type="entry name" value="LIM"/>
    <property type="match status" value="1"/>
</dbReference>
<evidence type="ECO:0000256" key="1">
    <source>
        <dbReference type="ARBA" id="ARBA00022723"/>
    </source>
</evidence>
<dbReference type="GO" id="GO:0046872">
    <property type="term" value="F:metal ion binding"/>
    <property type="evidence" value="ECO:0007669"/>
    <property type="project" value="UniProtKB-KW"/>
</dbReference>
<dbReference type="SUPFAM" id="SSF57716">
    <property type="entry name" value="Glucocorticoid receptor-like (DNA-binding domain)"/>
    <property type="match status" value="1"/>
</dbReference>
<name>A0A7R9R2D4_9ACAR</name>
<sequence length="98" mass="10527">GVFVRVKDKSLHAECFRCATCGTSLKNVGYFTINEKLYCDIHAKQVSNLITPGGVILPVSPNQISNNIGPNVSTNSYNATQNRVAQGSPPNPGPVPYH</sequence>
<proteinExistence type="predicted"/>
<evidence type="ECO:0000313" key="7">
    <source>
        <dbReference type="EMBL" id="CAD7666174.1"/>
    </source>
</evidence>
<dbReference type="InterPro" id="IPR001781">
    <property type="entry name" value="Znf_LIM"/>
</dbReference>
<dbReference type="FunFam" id="2.10.110.10:FF:000073">
    <property type="entry name" value="Uncharacterized protein, isoform Z"/>
    <property type="match status" value="1"/>
</dbReference>
<organism evidence="7">
    <name type="scientific">Oppiella nova</name>
    <dbReference type="NCBI Taxonomy" id="334625"/>
    <lineage>
        <taxon>Eukaryota</taxon>
        <taxon>Metazoa</taxon>
        <taxon>Ecdysozoa</taxon>
        <taxon>Arthropoda</taxon>
        <taxon>Chelicerata</taxon>
        <taxon>Arachnida</taxon>
        <taxon>Acari</taxon>
        <taxon>Acariformes</taxon>
        <taxon>Sarcoptiformes</taxon>
        <taxon>Oribatida</taxon>
        <taxon>Brachypylina</taxon>
        <taxon>Oppioidea</taxon>
        <taxon>Oppiidae</taxon>
        <taxon>Oppiella</taxon>
    </lineage>
</organism>
<gene>
    <name evidence="7" type="ORF">ONB1V03_LOCUS22706</name>
</gene>
<evidence type="ECO:0000259" key="6">
    <source>
        <dbReference type="PROSITE" id="PS50023"/>
    </source>
</evidence>
<evidence type="ECO:0000256" key="5">
    <source>
        <dbReference type="SAM" id="MobiDB-lite"/>
    </source>
</evidence>
<protein>
    <recommendedName>
        <fullName evidence="6">LIM zinc-binding domain-containing protein</fullName>
    </recommendedName>
</protein>
<feature type="region of interest" description="Disordered" evidence="5">
    <location>
        <begin position="67"/>
        <end position="98"/>
    </location>
</feature>
<feature type="non-terminal residue" evidence="7">
    <location>
        <position position="1"/>
    </location>
</feature>
<dbReference type="EMBL" id="OC967372">
    <property type="protein sequence ID" value="CAD7666174.1"/>
    <property type="molecule type" value="Genomic_DNA"/>
</dbReference>
<feature type="compositionally biased region" description="Pro residues" evidence="5">
    <location>
        <begin position="89"/>
        <end position="98"/>
    </location>
</feature>
<keyword evidence="2 4" id="KW-0862">Zinc</keyword>
<accession>A0A7R9R2D4</accession>
<feature type="compositionally biased region" description="Polar residues" evidence="5">
    <location>
        <begin position="67"/>
        <end position="85"/>
    </location>
</feature>
<dbReference type="SMART" id="SM00132">
    <property type="entry name" value="LIM"/>
    <property type="match status" value="1"/>
</dbReference>
<dbReference type="PROSITE" id="PS50023">
    <property type="entry name" value="LIM_DOMAIN_2"/>
    <property type="match status" value="1"/>
</dbReference>
<keyword evidence="8" id="KW-1185">Reference proteome</keyword>
<feature type="domain" description="LIM zinc-binding" evidence="6">
    <location>
        <begin position="1"/>
        <end position="49"/>
    </location>
</feature>
<feature type="non-terminal residue" evidence="7">
    <location>
        <position position="98"/>
    </location>
</feature>
<evidence type="ECO:0000313" key="8">
    <source>
        <dbReference type="Proteomes" id="UP000728032"/>
    </source>
</evidence>
<dbReference type="EMBL" id="CAJPVJ010052547">
    <property type="protein sequence ID" value="CAG2183285.1"/>
    <property type="molecule type" value="Genomic_DNA"/>
</dbReference>
<evidence type="ECO:0000256" key="2">
    <source>
        <dbReference type="ARBA" id="ARBA00022833"/>
    </source>
</evidence>
<dbReference type="AlphaFoldDB" id="A0A7R9R2D4"/>
<evidence type="ECO:0000256" key="3">
    <source>
        <dbReference type="ARBA" id="ARBA00023038"/>
    </source>
</evidence>
<keyword evidence="3 4" id="KW-0440">LIM domain</keyword>